<proteinExistence type="predicted"/>
<protein>
    <submittedName>
        <fullName evidence="1">Uncharacterized protein</fullName>
    </submittedName>
</protein>
<comment type="caution">
    <text evidence="1">The sequence shown here is derived from an EMBL/GenBank/DDBJ whole genome shotgun (WGS) entry which is preliminary data.</text>
</comment>
<dbReference type="AlphaFoldDB" id="A0AAD5XTE9"/>
<dbReference type="EMBL" id="JADGJW010000822">
    <property type="protein sequence ID" value="KAJ3211641.1"/>
    <property type="molecule type" value="Genomic_DNA"/>
</dbReference>
<organism evidence="1 2">
    <name type="scientific">Clydaea vesicula</name>
    <dbReference type="NCBI Taxonomy" id="447962"/>
    <lineage>
        <taxon>Eukaryota</taxon>
        <taxon>Fungi</taxon>
        <taxon>Fungi incertae sedis</taxon>
        <taxon>Chytridiomycota</taxon>
        <taxon>Chytridiomycota incertae sedis</taxon>
        <taxon>Chytridiomycetes</taxon>
        <taxon>Lobulomycetales</taxon>
        <taxon>Lobulomycetaceae</taxon>
        <taxon>Clydaea</taxon>
    </lineage>
</organism>
<sequence>IESYLIKINQKNHNFNLNIQQIRNLTPLKKNPSQIEDLATLNFSSVPNSASQNQDFNSNEVNTPQQQQIYQQQPNNTPYFLQKENNSAYNSTSNLYPDLRANKNYHNNTNHNTDNLVKCNTDSSANVQHIVEKDKMIVELRDTVQV</sequence>
<feature type="non-terminal residue" evidence="1">
    <location>
        <position position="1"/>
    </location>
</feature>
<evidence type="ECO:0000313" key="1">
    <source>
        <dbReference type="EMBL" id="KAJ3211641.1"/>
    </source>
</evidence>
<gene>
    <name evidence="1" type="ORF">HK099_007953</name>
</gene>
<name>A0AAD5XTE9_9FUNG</name>
<reference evidence="1" key="1">
    <citation type="submission" date="2020-05" db="EMBL/GenBank/DDBJ databases">
        <title>Phylogenomic resolution of chytrid fungi.</title>
        <authorList>
            <person name="Stajich J.E."/>
            <person name="Amses K."/>
            <person name="Simmons R."/>
            <person name="Seto K."/>
            <person name="Myers J."/>
            <person name="Bonds A."/>
            <person name="Quandt C.A."/>
            <person name="Barry K."/>
            <person name="Liu P."/>
            <person name="Grigoriev I."/>
            <person name="Longcore J.E."/>
            <person name="James T.Y."/>
        </authorList>
    </citation>
    <scope>NUCLEOTIDE SEQUENCE</scope>
    <source>
        <strain evidence="1">JEL0476</strain>
    </source>
</reference>
<dbReference type="Proteomes" id="UP001211065">
    <property type="component" value="Unassembled WGS sequence"/>
</dbReference>
<accession>A0AAD5XTE9</accession>
<evidence type="ECO:0000313" key="2">
    <source>
        <dbReference type="Proteomes" id="UP001211065"/>
    </source>
</evidence>
<keyword evidence="2" id="KW-1185">Reference proteome</keyword>